<proteinExistence type="predicted"/>
<dbReference type="Proteomes" id="UP000828048">
    <property type="component" value="Chromosome 5"/>
</dbReference>
<reference evidence="1 2" key="1">
    <citation type="journal article" date="2021" name="Hortic Res">
        <title>High-quality reference genome and annotation aids understanding of berry development for evergreen blueberry (Vaccinium darrowii).</title>
        <authorList>
            <person name="Yu J."/>
            <person name="Hulse-Kemp A.M."/>
            <person name="Babiker E."/>
            <person name="Staton M."/>
        </authorList>
    </citation>
    <scope>NUCLEOTIDE SEQUENCE [LARGE SCALE GENOMIC DNA]</scope>
    <source>
        <strain evidence="2">cv. NJ 8807/NJ 8810</strain>
        <tissue evidence="1">Young leaf</tissue>
    </source>
</reference>
<organism evidence="1 2">
    <name type="scientific">Vaccinium darrowii</name>
    <dbReference type="NCBI Taxonomy" id="229202"/>
    <lineage>
        <taxon>Eukaryota</taxon>
        <taxon>Viridiplantae</taxon>
        <taxon>Streptophyta</taxon>
        <taxon>Embryophyta</taxon>
        <taxon>Tracheophyta</taxon>
        <taxon>Spermatophyta</taxon>
        <taxon>Magnoliopsida</taxon>
        <taxon>eudicotyledons</taxon>
        <taxon>Gunneridae</taxon>
        <taxon>Pentapetalae</taxon>
        <taxon>asterids</taxon>
        <taxon>Ericales</taxon>
        <taxon>Ericaceae</taxon>
        <taxon>Vaccinioideae</taxon>
        <taxon>Vaccinieae</taxon>
        <taxon>Vaccinium</taxon>
    </lineage>
</organism>
<gene>
    <name evidence="1" type="ORF">Vadar_022612</name>
</gene>
<sequence>MSVPEFGGWDRKSPVPTDYSVVFSRARANKKQQKHDFNRHSLGTERELMVKKEQHQQHQKDDSVMRKKKGLTYFCCIGP</sequence>
<evidence type="ECO:0000313" key="2">
    <source>
        <dbReference type="Proteomes" id="UP000828048"/>
    </source>
</evidence>
<dbReference type="EMBL" id="CM037155">
    <property type="protein sequence ID" value="KAH7847157.1"/>
    <property type="molecule type" value="Genomic_DNA"/>
</dbReference>
<comment type="caution">
    <text evidence="1">The sequence shown here is derived from an EMBL/GenBank/DDBJ whole genome shotgun (WGS) entry which is preliminary data.</text>
</comment>
<accession>A0ACB7Y1S0</accession>
<evidence type="ECO:0000313" key="1">
    <source>
        <dbReference type="EMBL" id="KAH7847157.1"/>
    </source>
</evidence>
<name>A0ACB7Y1S0_9ERIC</name>
<protein>
    <submittedName>
        <fullName evidence="1">Uncharacterized protein</fullName>
    </submittedName>
</protein>
<keyword evidence="2" id="KW-1185">Reference proteome</keyword>